<dbReference type="RefSeq" id="WP_189994277.1">
    <property type="nucleotide sequence ID" value="NZ_BMZS01000012.1"/>
</dbReference>
<comment type="caution">
    <text evidence="4">The sequence shown here is derived from an EMBL/GenBank/DDBJ whole genome shotgun (WGS) entry which is preliminary data.</text>
</comment>
<keyword evidence="5" id="KW-1185">Reference proteome</keyword>
<dbReference type="Gene3D" id="3.40.630.30">
    <property type="match status" value="1"/>
</dbReference>
<reference evidence="4" key="2">
    <citation type="submission" date="2020-09" db="EMBL/GenBank/DDBJ databases">
        <authorList>
            <person name="Sun Q."/>
            <person name="Kim S."/>
        </authorList>
    </citation>
    <scope>NUCLEOTIDE SEQUENCE</scope>
    <source>
        <strain evidence="4">KCTC 42651</strain>
    </source>
</reference>
<dbReference type="Proteomes" id="UP000630353">
    <property type="component" value="Unassembled WGS sequence"/>
</dbReference>
<dbReference type="AlphaFoldDB" id="A0A918XW34"/>
<keyword evidence="1" id="KW-0808">Transferase</keyword>
<evidence type="ECO:0000256" key="2">
    <source>
        <dbReference type="ARBA" id="ARBA00023315"/>
    </source>
</evidence>
<dbReference type="PANTHER" id="PTHR43877:SF2">
    <property type="entry name" value="AMINOALKYLPHOSPHONATE N-ACETYLTRANSFERASE-RELATED"/>
    <property type="match status" value="1"/>
</dbReference>
<organism evidence="4 5">
    <name type="scientific">Thalassobaculum fulvum</name>
    <dbReference type="NCBI Taxonomy" id="1633335"/>
    <lineage>
        <taxon>Bacteria</taxon>
        <taxon>Pseudomonadati</taxon>
        <taxon>Pseudomonadota</taxon>
        <taxon>Alphaproteobacteria</taxon>
        <taxon>Rhodospirillales</taxon>
        <taxon>Thalassobaculaceae</taxon>
        <taxon>Thalassobaculum</taxon>
    </lineage>
</organism>
<proteinExistence type="predicted"/>
<evidence type="ECO:0000313" key="4">
    <source>
        <dbReference type="EMBL" id="GHD60741.1"/>
    </source>
</evidence>
<dbReference type="SUPFAM" id="SSF55729">
    <property type="entry name" value="Acyl-CoA N-acyltransferases (Nat)"/>
    <property type="match status" value="1"/>
</dbReference>
<sequence length="144" mass="15707">MTTEIVLASHTEEADPAFAAARERVLDWLDGHGRAAGVVFAARPLALTASRDGRPVGGLIGSTNLGWLHVNLLAVAPEARRQGVGRKLLEAAEALARERGCHGAWLDTYDHQGPDYYPRLGWVKFGEIPDFPMGGCRLFYRKAL</sequence>
<dbReference type="InterPro" id="IPR050832">
    <property type="entry name" value="Bact_Acetyltransf"/>
</dbReference>
<dbReference type="CDD" id="cd04301">
    <property type="entry name" value="NAT_SF"/>
    <property type="match status" value="1"/>
</dbReference>
<evidence type="ECO:0000256" key="1">
    <source>
        <dbReference type="ARBA" id="ARBA00022679"/>
    </source>
</evidence>
<protein>
    <recommendedName>
        <fullName evidence="3">N-acetyltransferase domain-containing protein</fullName>
    </recommendedName>
</protein>
<dbReference type="EMBL" id="BMZS01000012">
    <property type="protein sequence ID" value="GHD60741.1"/>
    <property type="molecule type" value="Genomic_DNA"/>
</dbReference>
<dbReference type="PANTHER" id="PTHR43877">
    <property type="entry name" value="AMINOALKYLPHOSPHONATE N-ACETYLTRANSFERASE-RELATED-RELATED"/>
    <property type="match status" value="1"/>
</dbReference>
<evidence type="ECO:0000313" key="5">
    <source>
        <dbReference type="Proteomes" id="UP000630353"/>
    </source>
</evidence>
<name>A0A918XW34_9PROT</name>
<dbReference type="GO" id="GO:0016747">
    <property type="term" value="F:acyltransferase activity, transferring groups other than amino-acyl groups"/>
    <property type="evidence" value="ECO:0007669"/>
    <property type="project" value="InterPro"/>
</dbReference>
<dbReference type="InterPro" id="IPR016181">
    <property type="entry name" value="Acyl_CoA_acyltransferase"/>
</dbReference>
<dbReference type="InterPro" id="IPR000182">
    <property type="entry name" value="GNAT_dom"/>
</dbReference>
<reference evidence="4" key="1">
    <citation type="journal article" date="2014" name="Int. J. Syst. Evol. Microbiol.">
        <title>Complete genome sequence of Corynebacterium casei LMG S-19264T (=DSM 44701T), isolated from a smear-ripened cheese.</title>
        <authorList>
            <consortium name="US DOE Joint Genome Institute (JGI-PGF)"/>
            <person name="Walter F."/>
            <person name="Albersmeier A."/>
            <person name="Kalinowski J."/>
            <person name="Ruckert C."/>
        </authorList>
    </citation>
    <scope>NUCLEOTIDE SEQUENCE</scope>
    <source>
        <strain evidence="4">KCTC 42651</strain>
    </source>
</reference>
<feature type="domain" description="N-acetyltransferase" evidence="3">
    <location>
        <begin position="5"/>
        <end position="144"/>
    </location>
</feature>
<keyword evidence="2" id="KW-0012">Acyltransferase</keyword>
<dbReference type="Pfam" id="PF00583">
    <property type="entry name" value="Acetyltransf_1"/>
    <property type="match status" value="1"/>
</dbReference>
<accession>A0A918XW34</accession>
<evidence type="ECO:0000259" key="3">
    <source>
        <dbReference type="PROSITE" id="PS51186"/>
    </source>
</evidence>
<gene>
    <name evidence="4" type="ORF">GCM10017083_47050</name>
</gene>
<dbReference type="PROSITE" id="PS51186">
    <property type="entry name" value="GNAT"/>
    <property type="match status" value="1"/>
</dbReference>